<keyword evidence="7" id="KW-0645">Protease</keyword>
<name>A0A2R8A7B3_9RHOB</name>
<dbReference type="GO" id="GO:0004222">
    <property type="term" value="F:metalloendopeptidase activity"/>
    <property type="evidence" value="ECO:0007669"/>
    <property type="project" value="InterPro"/>
</dbReference>
<evidence type="ECO:0000259" key="5">
    <source>
        <dbReference type="Pfam" id="PF00675"/>
    </source>
</evidence>
<dbReference type="InterPro" id="IPR001431">
    <property type="entry name" value="Pept_M16_Zn_BS"/>
</dbReference>
<evidence type="ECO:0000313" key="8">
    <source>
        <dbReference type="Proteomes" id="UP000244932"/>
    </source>
</evidence>
<dbReference type="OrthoDB" id="9811314at2"/>
<evidence type="ECO:0000313" key="7">
    <source>
        <dbReference type="EMBL" id="SPF28086.1"/>
    </source>
</evidence>
<evidence type="ECO:0000256" key="3">
    <source>
        <dbReference type="ARBA" id="ARBA00023049"/>
    </source>
</evidence>
<dbReference type="RefSeq" id="WP_108780823.1">
    <property type="nucleotide sequence ID" value="NZ_OMKW01000001.1"/>
</dbReference>
<dbReference type="SUPFAM" id="SSF63411">
    <property type="entry name" value="LuxS/MPP-like metallohydrolase"/>
    <property type="match status" value="2"/>
</dbReference>
<dbReference type="AlphaFoldDB" id="A0A2R8A7B3"/>
<evidence type="ECO:0000256" key="4">
    <source>
        <dbReference type="RuleBase" id="RU004447"/>
    </source>
</evidence>
<keyword evidence="3" id="KW-0482">Metalloprotease</keyword>
<dbReference type="EMBL" id="OMKW01000001">
    <property type="protein sequence ID" value="SPF28086.1"/>
    <property type="molecule type" value="Genomic_DNA"/>
</dbReference>
<comment type="similarity">
    <text evidence="2 4">Belongs to the peptidase M16 family.</text>
</comment>
<dbReference type="FunFam" id="3.30.830.10:FF:000008">
    <property type="entry name" value="Mitochondrial-processing peptidase subunit beta"/>
    <property type="match status" value="1"/>
</dbReference>
<dbReference type="Pfam" id="PF05193">
    <property type="entry name" value="Peptidase_M16_C"/>
    <property type="match status" value="1"/>
</dbReference>
<dbReference type="PROSITE" id="PS00143">
    <property type="entry name" value="INSULINASE"/>
    <property type="match status" value="1"/>
</dbReference>
<keyword evidence="8" id="KW-1185">Reference proteome</keyword>
<dbReference type="Gene3D" id="3.30.830.10">
    <property type="entry name" value="Metalloenzyme, LuxS/M16 peptidase-like"/>
    <property type="match status" value="2"/>
</dbReference>
<keyword evidence="7" id="KW-0378">Hydrolase</keyword>
<dbReference type="Pfam" id="PF00675">
    <property type="entry name" value="Peptidase_M16"/>
    <property type="match status" value="1"/>
</dbReference>
<evidence type="ECO:0000256" key="2">
    <source>
        <dbReference type="ARBA" id="ARBA00007261"/>
    </source>
</evidence>
<accession>A0A2R8A7B3</accession>
<dbReference type="GO" id="GO:0006508">
    <property type="term" value="P:proteolysis"/>
    <property type="evidence" value="ECO:0007669"/>
    <property type="project" value="UniProtKB-KW"/>
</dbReference>
<feature type="domain" description="Peptidase M16 N-terminal" evidence="5">
    <location>
        <begin position="13"/>
        <end position="160"/>
    </location>
</feature>
<dbReference type="Proteomes" id="UP000244932">
    <property type="component" value="Unassembled WGS sequence"/>
</dbReference>
<gene>
    <name evidence="7" type="ORF">POI8812_00384</name>
</gene>
<evidence type="ECO:0000259" key="6">
    <source>
        <dbReference type="Pfam" id="PF05193"/>
    </source>
</evidence>
<feature type="domain" description="Peptidase M16 C-terminal" evidence="6">
    <location>
        <begin position="169"/>
        <end position="338"/>
    </location>
</feature>
<dbReference type="InterPro" id="IPR007863">
    <property type="entry name" value="Peptidase_M16_C"/>
</dbReference>
<organism evidence="7 8">
    <name type="scientific">Pontivivens insulae</name>
    <dbReference type="NCBI Taxonomy" id="1639689"/>
    <lineage>
        <taxon>Bacteria</taxon>
        <taxon>Pseudomonadati</taxon>
        <taxon>Pseudomonadota</taxon>
        <taxon>Alphaproteobacteria</taxon>
        <taxon>Rhodobacterales</taxon>
        <taxon>Paracoccaceae</taxon>
        <taxon>Pontivivens</taxon>
    </lineage>
</organism>
<sequence>MTVELHLLANGVRIVTEHMPGLKSASLGVWVTAGGRHEADDQNGIAHFLEHMAFKGTARRSALDIAEAIENVGGYINAYTSREMTAYYARVLEEDVQLAFDVISDIVLNPAFDAREIEVERGVILQEIGQSLDTPDDIIFDWLQETAYPGQPFGRTILGPSERVNAFGRPDFERFVASHYGPESLIISAAGAVDHDEIVRMAEVAFGHLVPRNRPVQTPAAFAGGELREVKALEQAHFTFALETSGYRADDIYDSQVYATVLGGGMSSRLFQEAREKRGLCYTIFSQPGAYADTGMLTIYAGTSAEQVGELAELTVDELRRATSDMSEAEISRAKAQMKAGLLMGLESPSSRAERMARLLAIWDRIPTLEETIEKIDAVNARSVMDHAGRIADAGRVAMASYGPVERLAPLDDLTHRLAA</sequence>
<proteinExistence type="inferred from homology"/>
<dbReference type="InterPro" id="IPR011765">
    <property type="entry name" value="Pept_M16_N"/>
</dbReference>
<reference evidence="7 8" key="1">
    <citation type="submission" date="2018-03" db="EMBL/GenBank/DDBJ databases">
        <authorList>
            <person name="Keele B.F."/>
        </authorList>
    </citation>
    <scope>NUCLEOTIDE SEQUENCE [LARGE SCALE GENOMIC DNA]</scope>
    <source>
        <strain evidence="7 8">CeCT 8812</strain>
    </source>
</reference>
<protein>
    <submittedName>
        <fullName evidence="7">Putative zinc protease</fullName>
        <ecNumber evidence="7">3.4.24.-</ecNumber>
    </submittedName>
</protein>
<evidence type="ECO:0000256" key="1">
    <source>
        <dbReference type="ARBA" id="ARBA00001947"/>
    </source>
</evidence>
<comment type="cofactor">
    <cofactor evidence="1">
        <name>Zn(2+)</name>
        <dbReference type="ChEBI" id="CHEBI:29105"/>
    </cofactor>
</comment>
<dbReference type="EC" id="3.4.24.-" evidence="7"/>
<dbReference type="GO" id="GO:0046872">
    <property type="term" value="F:metal ion binding"/>
    <property type="evidence" value="ECO:0007669"/>
    <property type="project" value="InterPro"/>
</dbReference>
<dbReference type="InterPro" id="IPR011249">
    <property type="entry name" value="Metalloenz_LuxS/M16"/>
</dbReference>
<dbReference type="InterPro" id="IPR050361">
    <property type="entry name" value="MPP/UQCRC_Complex"/>
</dbReference>
<dbReference type="PANTHER" id="PTHR11851">
    <property type="entry name" value="METALLOPROTEASE"/>
    <property type="match status" value="1"/>
</dbReference>
<dbReference type="PANTHER" id="PTHR11851:SF49">
    <property type="entry name" value="MITOCHONDRIAL-PROCESSING PEPTIDASE SUBUNIT ALPHA"/>
    <property type="match status" value="1"/>
</dbReference>